<protein>
    <submittedName>
        <fullName evidence="3">Oidioi.mRNA.OKI2018_I69.chr1.g840.t1.cds</fullName>
    </submittedName>
    <submittedName>
        <fullName evidence="4">Oidioi.mRNA.OKI2018_I69.chr1.g855.t1.cds</fullName>
    </submittedName>
</protein>
<evidence type="ECO:0000256" key="1">
    <source>
        <dbReference type="SAM" id="Phobius"/>
    </source>
</evidence>
<gene>
    <name evidence="3" type="ORF">OKIOD_LOCUS9605</name>
    <name evidence="4" type="ORF">OKIOD_LOCUS9620</name>
</gene>
<evidence type="ECO:0000313" key="4">
    <source>
        <dbReference type="EMBL" id="CAG5103620.1"/>
    </source>
</evidence>
<dbReference type="InterPro" id="IPR013092">
    <property type="entry name" value="Connexin_N"/>
</dbReference>
<dbReference type="InterPro" id="IPR038359">
    <property type="entry name" value="Connexin_N_sf"/>
</dbReference>
<name>A0ABN7SPX4_OIKDI</name>
<feature type="domain" description="Connexin cysteine-rich" evidence="2">
    <location>
        <begin position="11"/>
        <end position="71"/>
    </location>
</feature>
<keyword evidence="1" id="KW-1133">Transmembrane helix</keyword>
<dbReference type="EMBL" id="OU015566">
    <property type="protein sequence ID" value="CAG5103588.1"/>
    <property type="molecule type" value="Genomic_DNA"/>
</dbReference>
<reference evidence="3 5" key="1">
    <citation type="submission" date="2021-04" db="EMBL/GenBank/DDBJ databases">
        <authorList>
            <person name="Bliznina A."/>
        </authorList>
    </citation>
    <scope>NUCLEOTIDE SEQUENCE [LARGE SCALE GENOMIC DNA]</scope>
</reference>
<dbReference type="EMBL" id="OU015566">
    <property type="protein sequence ID" value="CAG5103620.1"/>
    <property type="molecule type" value="Genomic_DNA"/>
</dbReference>
<dbReference type="InterPro" id="IPR019570">
    <property type="entry name" value="Connexin_CCC"/>
</dbReference>
<dbReference type="Gene3D" id="1.20.1440.80">
    <property type="entry name" value="Gap junction channel protein cysteine-rich domain"/>
    <property type="match status" value="1"/>
</dbReference>
<evidence type="ECO:0000259" key="2">
    <source>
        <dbReference type="SMART" id="SM01089"/>
    </source>
</evidence>
<feature type="transmembrane region" description="Helical" evidence="1">
    <location>
        <begin position="48"/>
        <end position="69"/>
    </location>
</feature>
<evidence type="ECO:0000313" key="3">
    <source>
        <dbReference type="EMBL" id="CAG5103588.1"/>
    </source>
</evidence>
<dbReference type="SMART" id="SM01089">
    <property type="entry name" value="Connexin_CCC"/>
    <property type="match status" value="1"/>
</dbReference>
<organism evidence="3 5">
    <name type="scientific">Oikopleura dioica</name>
    <name type="common">Tunicate</name>
    <dbReference type="NCBI Taxonomy" id="34765"/>
    <lineage>
        <taxon>Eukaryota</taxon>
        <taxon>Metazoa</taxon>
        <taxon>Chordata</taxon>
        <taxon>Tunicata</taxon>
        <taxon>Appendicularia</taxon>
        <taxon>Copelata</taxon>
        <taxon>Oikopleuridae</taxon>
        <taxon>Oikopleura</taxon>
    </lineage>
</organism>
<proteinExistence type="predicted"/>
<sequence>MPAQLSGLGNADVRKKWYFYNLFDKPIDREPFSNIVTCYISRPHQKTIAIWIMFITGLITVFIGLIEFFQQVPKIGAAWSARHDDITKKYKVEQMSSEQIRLISM</sequence>
<dbReference type="Pfam" id="PF00029">
    <property type="entry name" value="Connexin"/>
    <property type="match status" value="1"/>
</dbReference>
<keyword evidence="1" id="KW-0472">Membrane</keyword>
<keyword evidence="1" id="KW-0812">Transmembrane</keyword>
<keyword evidence="5" id="KW-1185">Reference proteome</keyword>
<accession>A0ABN7SPX4</accession>
<dbReference type="Proteomes" id="UP001158576">
    <property type="component" value="Chromosome 1"/>
</dbReference>
<evidence type="ECO:0000313" key="5">
    <source>
        <dbReference type="Proteomes" id="UP001158576"/>
    </source>
</evidence>